<dbReference type="CDD" id="cd09917">
    <property type="entry name" value="F-box_SF"/>
    <property type="match status" value="1"/>
</dbReference>
<evidence type="ECO:0000313" key="4">
    <source>
        <dbReference type="Proteomes" id="UP001562354"/>
    </source>
</evidence>
<sequence length="312" mass="34815">MATPMHRASAGVYSLPNELLYHILEPLPTKTILHISPTSRRFHALCVRLLHNRLASAASLADHVLYLEAFPPSAKLTATGLYCESLGTPNLHSTLASPDDAGKIGRLGNLYSCFRPQRAEPPRRPTRRHPAGDIPGSRTFTPPDDAVAEGSTSDGEEREPDLIGETISLDPQELFTQLCAVAHMVKIGRQGLFTQVVDVCDGMIRVWRDWLKERAREAPGWPQSSQGPHHPSTDDRTLWVNKGDHTVGVRCAVTERKWKRDNPVLIASEDEVAVSYHIEFQELYIRTSHLLFKLEQARQQEDNAPSKAVVFI</sequence>
<gene>
    <name evidence="3" type="ORF">AAFC00_004576</name>
</gene>
<dbReference type="PROSITE" id="PS50181">
    <property type="entry name" value="FBOX"/>
    <property type="match status" value="1"/>
</dbReference>
<dbReference type="Gene3D" id="1.20.1280.50">
    <property type="match status" value="1"/>
</dbReference>
<evidence type="ECO:0000256" key="1">
    <source>
        <dbReference type="SAM" id="MobiDB-lite"/>
    </source>
</evidence>
<dbReference type="SUPFAM" id="SSF81383">
    <property type="entry name" value="F-box domain"/>
    <property type="match status" value="1"/>
</dbReference>
<organism evidence="3 4">
    <name type="scientific">Neodothiora populina</name>
    <dbReference type="NCBI Taxonomy" id="2781224"/>
    <lineage>
        <taxon>Eukaryota</taxon>
        <taxon>Fungi</taxon>
        <taxon>Dikarya</taxon>
        <taxon>Ascomycota</taxon>
        <taxon>Pezizomycotina</taxon>
        <taxon>Dothideomycetes</taxon>
        <taxon>Dothideomycetidae</taxon>
        <taxon>Dothideales</taxon>
        <taxon>Dothioraceae</taxon>
        <taxon>Neodothiora</taxon>
    </lineage>
</organism>
<keyword evidence="4" id="KW-1185">Reference proteome</keyword>
<dbReference type="GeneID" id="95978276"/>
<dbReference type="EMBL" id="JBFMKM010000016">
    <property type="protein sequence ID" value="KAL1296977.1"/>
    <property type="molecule type" value="Genomic_DNA"/>
</dbReference>
<protein>
    <recommendedName>
        <fullName evidence="2">F-box domain-containing protein</fullName>
    </recommendedName>
</protein>
<accession>A0ABR3P3A2</accession>
<feature type="domain" description="F-box" evidence="2">
    <location>
        <begin position="9"/>
        <end position="45"/>
    </location>
</feature>
<feature type="region of interest" description="Disordered" evidence="1">
    <location>
        <begin position="115"/>
        <end position="160"/>
    </location>
</feature>
<name>A0ABR3P3A2_9PEZI</name>
<dbReference type="RefSeq" id="XP_069196659.1">
    <property type="nucleotide sequence ID" value="XM_069344240.1"/>
</dbReference>
<dbReference type="Proteomes" id="UP001562354">
    <property type="component" value="Unassembled WGS sequence"/>
</dbReference>
<proteinExistence type="predicted"/>
<dbReference type="InterPro" id="IPR036047">
    <property type="entry name" value="F-box-like_dom_sf"/>
</dbReference>
<reference evidence="3 4" key="1">
    <citation type="submission" date="2024-07" db="EMBL/GenBank/DDBJ databases">
        <title>Draft sequence of the Neodothiora populina.</title>
        <authorList>
            <person name="Drown D.D."/>
            <person name="Schuette U.S."/>
            <person name="Buechlein A.B."/>
            <person name="Rusch D.R."/>
            <person name="Winton L.W."/>
            <person name="Adams G.A."/>
        </authorList>
    </citation>
    <scope>NUCLEOTIDE SEQUENCE [LARGE SCALE GENOMIC DNA]</scope>
    <source>
        <strain evidence="3 4">CPC 39397</strain>
    </source>
</reference>
<evidence type="ECO:0000259" key="2">
    <source>
        <dbReference type="PROSITE" id="PS50181"/>
    </source>
</evidence>
<dbReference type="Pfam" id="PF12937">
    <property type="entry name" value="F-box-like"/>
    <property type="match status" value="1"/>
</dbReference>
<dbReference type="InterPro" id="IPR001810">
    <property type="entry name" value="F-box_dom"/>
</dbReference>
<comment type="caution">
    <text evidence="3">The sequence shown here is derived from an EMBL/GenBank/DDBJ whole genome shotgun (WGS) entry which is preliminary data.</text>
</comment>
<evidence type="ECO:0000313" key="3">
    <source>
        <dbReference type="EMBL" id="KAL1296977.1"/>
    </source>
</evidence>